<evidence type="ECO:0000313" key="1">
    <source>
        <dbReference type="EMBL" id="SVC56323.1"/>
    </source>
</evidence>
<gene>
    <name evidence="1" type="ORF">METZ01_LOCUS309177</name>
</gene>
<dbReference type="Gene3D" id="2.60.120.260">
    <property type="entry name" value="Galactose-binding domain-like"/>
    <property type="match status" value="1"/>
</dbReference>
<protein>
    <recommendedName>
        <fullName evidence="2">F5/8 type C domain-containing protein</fullName>
    </recommendedName>
</protein>
<sequence>MVKRSLLLLCILMAVGPARGQGPEGYSPFGNRVTVSRASQWEAWTTQPGVRVIDVSGTVSPRRLVDQFNAATNATEFTYSLLQDQDFVHQGGISAAGSNQDSALYVIDGDSSTYWEPDRDADLNDWFIEVDLGRSLIISRIELRFVDESLGDPFLKFRVLISDGLPNFDNEKSFFRVGLVNRPNKDQRTFSFDITPQRPVPEGIEGEIVQFVRIDVLDSDAGRAEEVSLTEYFLLPDEERGAVDYFRVTARGRELLVSQVVWEQLAPDLRGPVRR</sequence>
<dbReference type="AlphaFoldDB" id="A0A382N5A0"/>
<dbReference type="SUPFAM" id="SSF49785">
    <property type="entry name" value="Galactose-binding domain-like"/>
    <property type="match status" value="1"/>
</dbReference>
<dbReference type="InterPro" id="IPR008979">
    <property type="entry name" value="Galactose-bd-like_sf"/>
</dbReference>
<evidence type="ECO:0008006" key="2">
    <source>
        <dbReference type="Google" id="ProtNLM"/>
    </source>
</evidence>
<feature type="non-terminal residue" evidence="1">
    <location>
        <position position="275"/>
    </location>
</feature>
<organism evidence="1">
    <name type="scientific">marine metagenome</name>
    <dbReference type="NCBI Taxonomy" id="408172"/>
    <lineage>
        <taxon>unclassified sequences</taxon>
        <taxon>metagenomes</taxon>
        <taxon>ecological metagenomes</taxon>
    </lineage>
</organism>
<dbReference type="EMBL" id="UINC01098083">
    <property type="protein sequence ID" value="SVC56323.1"/>
    <property type="molecule type" value="Genomic_DNA"/>
</dbReference>
<reference evidence="1" key="1">
    <citation type="submission" date="2018-05" db="EMBL/GenBank/DDBJ databases">
        <authorList>
            <person name="Lanie J.A."/>
            <person name="Ng W.-L."/>
            <person name="Kazmierczak K.M."/>
            <person name="Andrzejewski T.M."/>
            <person name="Davidsen T.M."/>
            <person name="Wayne K.J."/>
            <person name="Tettelin H."/>
            <person name="Glass J.I."/>
            <person name="Rusch D."/>
            <person name="Podicherti R."/>
            <person name="Tsui H.-C.T."/>
            <person name="Winkler M.E."/>
        </authorList>
    </citation>
    <scope>NUCLEOTIDE SEQUENCE</scope>
</reference>
<name>A0A382N5A0_9ZZZZ</name>
<proteinExistence type="predicted"/>
<accession>A0A382N5A0</accession>
<dbReference type="Pfam" id="PF22633">
    <property type="entry name" value="F5_F8_type_C_2"/>
    <property type="match status" value="1"/>
</dbReference>